<dbReference type="InterPro" id="IPR045436">
    <property type="entry name" value="DUF6507"/>
</dbReference>
<gene>
    <name evidence="1" type="ORF">FHW23_001142</name>
</gene>
<sequence>MAINGWRLDPAAFDRAISDVETALADMATAEQSLQNAAGSAESLAARAMNTATALSAFKQNPGEIRLASIGSRVTASVAAARSIAKAYASGDEEMAANANKGIEQ</sequence>
<name>A0AAW3T4N0_9MICO</name>
<accession>A0AAW3T4N0</accession>
<protein>
    <submittedName>
        <fullName evidence="1">Uncharacterized protein</fullName>
    </submittedName>
</protein>
<comment type="caution">
    <text evidence="1">The sequence shown here is derived from an EMBL/GenBank/DDBJ whole genome shotgun (WGS) entry which is preliminary data.</text>
</comment>
<dbReference type="RefSeq" id="WP_182515503.1">
    <property type="nucleotide sequence ID" value="NZ_JACGXP010000002.1"/>
</dbReference>
<dbReference type="Proteomes" id="UP000590225">
    <property type="component" value="Unassembled WGS sequence"/>
</dbReference>
<organism evidence="1 2">
    <name type="scientific">Curtobacterium pusillum</name>
    <dbReference type="NCBI Taxonomy" id="69373"/>
    <lineage>
        <taxon>Bacteria</taxon>
        <taxon>Bacillati</taxon>
        <taxon>Actinomycetota</taxon>
        <taxon>Actinomycetes</taxon>
        <taxon>Micrococcales</taxon>
        <taxon>Microbacteriaceae</taxon>
        <taxon>Curtobacterium</taxon>
    </lineage>
</organism>
<dbReference type="Pfam" id="PF20117">
    <property type="entry name" value="DUF6507"/>
    <property type="match status" value="1"/>
</dbReference>
<evidence type="ECO:0000313" key="2">
    <source>
        <dbReference type="Proteomes" id="UP000590225"/>
    </source>
</evidence>
<proteinExistence type="predicted"/>
<dbReference type="AlphaFoldDB" id="A0AAW3T4N0"/>
<reference evidence="1 2" key="1">
    <citation type="submission" date="2020-07" db="EMBL/GenBank/DDBJ databases">
        <title>Above-ground endophytic microbial communities from plants in different locations in the United States.</title>
        <authorList>
            <person name="Frank C."/>
        </authorList>
    </citation>
    <scope>NUCLEOTIDE SEQUENCE [LARGE SCALE GENOMIC DNA]</scope>
    <source>
        <strain evidence="1 2">WPL5_2</strain>
    </source>
</reference>
<dbReference type="EMBL" id="JACGXP010000002">
    <property type="protein sequence ID" value="MBA8989896.1"/>
    <property type="molecule type" value="Genomic_DNA"/>
</dbReference>
<evidence type="ECO:0000313" key="1">
    <source>
        <dbReference type="EMBL" id="MBA8989896.1"/>
    </source>
</evidence>